<dbReference type="GO" id="GO:0016772">
    <property type="term" value="F:transferase activity, transferring phosphorus-containing groups"/>
    <property type="evidence" value="ECO:0007669"/>
    <property type="project" value="InterPro"/>
</dbReference>
<comment type="caution">
    <text evidence="2">The sequence shown here is derived from an EMBL/GenBank/DDBJ whole genome shotgun (WGS) entry which is preliminary data.</text>
</comment>
<sequence length="489" mass="54792">MDDNGTIFLLQSRPITTAENSKFLSFLPPGEGFWTFDPTHFPRPLSPWMQQYSFDYATNNSRRIGCLIKTIKFRCIHGYAFTQPELFPPSDFEKLERAASAYWEKKLYEDDYREFTDFFRPACERLQQELRIVDPSALSHASLVEYVGKCYDYALQFWKLHHIYTMPCMAVVGDFMNRMSALTGKDTMEALTLLEAASPESRGILNKQDITLAKMYNGIKRNEKALELLRCEEGVEEDTDYAEESGERVEKLVAKWRDALPEDKREEFDGILDVGRRFFRIRDERGLCTDLSGVGLCRRGIMEAGRRLRDAGIIIQAEHLTVATKAEALSLLTGDLRNLSLEKMGPVDVPTSNVLESRFLYIKNADPNSVPRSLVKRITDNPSKVVGISASNGAVTASVVLVLQDSDLQCVKKGDIIVTYSSSASFNMVIGLCGGIVTNYGGMLSHAAIVAREYGIPAIVGTQFATEKFKTGDMVTIDCSTSSVTRISK</sequence>
<evidence type="ECO:0000313" key="2">
    <source>
        <dbReference type="EMBL" id="KAG7369824.1"/>
    </source>
</evidence>
<dbReference type="OrthoDB" id="6123450at2759"/>
<dbReference type="EMBL" id="JAGRRH010000005">
    <property type="protein sequence ID" value="KAG7369824.1"/>
    <property type="molecule type" value="Genomic_DNA"/>
</dbReference>
<evidence type="ECO:0000259" key="1">
    <source>
        <dbReference type="Pfam" id="PF00391"/>
    </source>
</evidence>
<dbReference type="Proteomes" id="UP000693970">
    <property type="component" value="Unassembled WGS sequence"/>
</dbReference>
<dbReference type="Pfam" id="PF00391">
    <property type="entry name" value="PEP-utilizers"/>
    <property type="match status" value="1"/>
</dbReference>
<dbReference type="InterPro" id="IPR008279">
    <property type="entry name" value="PEP-util_enz_mobile_dom"/>
</dbReference>
<dbReference type="InterPro" id="IPR051549">
    <property type="entry name" value="PEP_Utilizing_Enz"/>
</dbReference>
<reference evidence="2" key="2">
    <citation type="submission" date="2021-04" db="EMBL/GenBank/DDBJ databases">
        <authorList>
            <person name="Podell S."/>
        </authorList>
    </citation>
    <scope>NUCLEOTIDE SEQUENCE</scope>
    <source>
        <strain evidence="2">Hildebrandi</strain>
    </source>
</reference>
<dbReference type="PANTHER" id="PTHR43615:SF1">
    <property type="entry name" value="PPDK_N DOMAIN-CONTAINING PROTEIN"/>
    <property type="match status" value="1"/>
</dbReference>
<gene>
    <name evidence="2" type="ORF">IV203_027570</name>
</gene>
<evidence type="ECO:0000313" key="3">
    <source>
        <dbReference type="Proteomes" id="UP000693970"/>
    </source>
</evidence>
<keyword evidence="3" id="KW-1185">Reference proteome</keyword>
<reference evidence="2" key="1">
    <citation type="journal article" date="2021" name="Sci. Rep.">
        <title>Diploid genomic architecture of Nitzschia inconspicua, an elite biomass production diatom.</title>
        <authorList>
            <person name="Oliver A."/>
            <person name="Podell S."/>
            <person name="Pinowska A."/>
            <person name="Traller J.C."/>
            <person name="Smith S.R."/>
            <person name="McClure R."/>
            <person name="Beliaev A."/>
            <person name="Bohutskyi P."/>
            <person name="Hill E.A."/>
            <person name="Rabines A."/>
            <person name="Zheng H."/>
            <person name="Allen L.Z."/>
            <person name="Kuo A."/>
            <person name="Grigoriev I.V."/>
            <person name="Allen A.E."/>
            <person name="Hazlebeck D."/>
            <person name="Allen E.E."/>
        </authorList>
    </citation>
    <scope>NUCLEOTIDE SEQUENCE</scope>
    <source>
        <strain evidence="2">Hildebrandi</strain>
    </source>
</reference>
<accession>A0A9K3Q666</accession>
<dbReference type="PANTHER" id="PTHR43615">
    <property type="entry name" value="PHOSPHOENOLPYRUVATE SYNTHASE-RELATED"/>
    <property type="match status" value="1"/>
</dbReference>
<organism evidence="2 3">
    <name type="scientific">Nitzschia inconspicua</name>
    <dbReference type="NCBI Taxonomy" id="303405"/>
    <lineage>
        <taxon>Eukaryota</taxon>
        <taxon>Sar</taxon>
        <taxon>Stramenopiles</taxon>
        <taxon>Ochrophyta</taxon>
        <taxon>Bacillariophyta</taxon>
        <taxon>Bacillariophyceae</taxon>
        <taxon>Bacillariophycidae</taxon>
        <taxon>Bacillariales</taxon>
        <taxon>Bacillariaceae</taxon>
        <taxon>Nitzschia</taxon>
    </lineage>
</organism>
<proteinExistence type="predicted"/>
<dbReference type="AlphaFoldDB" id="A0A9K3Q666"/>
<feature type="domain" description="PEP-utilising enzyme mobile" evidence="1">
    <location>
        <begin position="412"/>
        <end position="481"/>
    </location>
</feature>
<name>A0A9K3Q666_9STRA</name>
<protein>
    <submittedName>
        <fullName evidence="2">Phosphoenolpyruvate synthase</fullName>
    </submittedName>
</protein>